<comment type="caution">
    <text evidence="2">The sequence shown here is derived from an EMBL/GenBank/DDBJ whole genome shotgun (WGS) entry which is preliminary data.</text>
</comment>
<evidence type="ECO:0000313" key="3">
    <source>
        <dbReference type="Proteomes" id="UP001634393"/>
    </source>
</evidence>
<keyword evidence="3" id="KW-1185">Reference proteome</keyword>
<dbReference type="PANTHER" id="PTHR48258">
    <property type="entry name" value="DUF4218 DOMAIN-CONTAINING PROTEIN-RELATED"/>
    <property type="match status" value="1"/>
</dbReference>
<dbReference type="PANTHER" id="PTHR48258:SF15">
    <property type="entry name" value="OS02G0543900 PROTEIN"/>
    <property type="match status" value="1"/>
</dbReference>
<accession>A0ABD3UCP0</accession>
<name>A0ABD3UCP0_9LAMI</name>
<evidence type="ECO:0000259" key="1">
    <source>
        <dbReference type="Pfam" id="PF13960"/>
    </source>
</evidence>
<dbReference type="InterPro" id="IPR025452">
    <property type="entry name" value="DUF4218"/>
</dbReference>
<dbReference type="EMBL" id="JBJXBP010000002">
    <property type="protein sequence ID" value="KAL3846293.1"/>
    <property type="molecule type" value="Genomic_DNA"/>
</dbReference>
<dbReference type="Proteomes" id="UP001634393">
    <property type="component" value="Unassembled WGS sequence"/>
</dbReference>
<dbReference type="Pfam" id="PF13960">
    <property type="entry name" value="DUF4218"/>
    <property type="match status" value="1"/>
</dbReference>
<gene>
    <name evidence="2" type="ORF">ACJIZ3_003696</name>
</gene>
<organism evidence="2 3">
    <name type="scientific">Penstemon smallii</name>
    <dbReference type="NCBI Taxonomy" id="265156"/>
    <lineage>
        <taxon>Eukaryota</taxon>
        <taxon>Viridiplantae</taxon>
        <taxon>Streptophyta</taxon>
        <taxon>Embryophyta</taxon>
        <taxon>Tracheophyta</taxon>
        <taxon>Spermatophyta</taxon>
        <taxon>Magnoliopsida</taxon>
        <taxon>eudicotyledons</taxon>
        <taxon>Gunneridae</taxon>
        <taxon>Pentapetalae</taxon>
        <taxon>asterids</taxon>
        <taxon>lamiids</taxon>
        <taxon>Lamiales</taxon>
        <taxon>Plantaginaceae</taxon>
        <taxon>Cheloneae</taxon>
        <taxon>Penstemon</taxon>
    </lineage>
</organism>
<evidence type="ECO:0000313" key="2">
    <source>
        <dbReference type="EMBL" id="KAL3846293.1"/>
    </source>
</evidence>
<feature type="domain" description="DUF4218" evidence="1">
    <location>
        <begin position="1"/>
        <end position="77"/>
    </location>
</feature>
<sequence length="162" mass="19190">MVHLPIHLVREAILGGPVHYRWMYPIERFLFKLKQYVSNKAFPEGSIAEGYIAEECLTFCSMYLNDIETQFNRVERNYESCRDKSCQTLSVFSENSRLIGKGTYEYLDNKLWNQARAYVLMNCDEVIPFVSEHKEELRRNGCSNVEKVHNETFPEWFEKRVS</sequence>
<dbReference type="AlphaFoldDB" id="A0ABD3UCP0"/>
<proteinExistence type="predicted"/>
<reference evidence="2 3" key="1">
    <citation type="submission" date="2024-12" db="EMBL/GenBank/DDBJ databases">
        <title>The unique morphological basis and parallel evolutionary history of personate flowers in Penstemon.</title>
        <authorList>
            <person name="Depatie T.H."/>
            <person name="Wessinger C.A."/>
        </authorList>
    </citation>
    <scope>NUCLEOTIDE SEQUENCE [LARGE SCALE GENOMIC DNA]</scope>
    <source>
        <strain evidence="2">WTNN_2</strain>
        <tissue evidence="2">Leaf</tissue>
    </source>
</reference>
<protein>
    <recommendedName>
        <fullName evidence="1">DUF4218 domain-containing protein</fullName>
    </recommendedName>
</protein>